<accession>A0AAV2JJN5</accession>
<protein>
    <submittedName>
        <fullName evidence="2">Uncharacterized protein</fullName>
    </submittedName>
</protein>
<proteinExistence type="predicted"/>
<feature type="region of interest" description="Disordered" evidence="1">
    <location>
        <begin position="1"/>
        <end position="22"/>
    </location>
</feature>
<keyword evidence="3" id="KW-1185">Reference proteome</keyword>
<evidence type="ECO:0000256" key="1">
    <source>
        <dbReference type="SAM" id="MobiDB-lite"/>
    </source>
</evidence>
<evidence type="ECO:0000313" key="3">
    <source>
        <dbReference type="Proteomes" id="UP001497482"/>
    </source>
</evidence>
<name>A0AAV2JJN5_KNICA</name>
<evidence type="ECO:0000313" key="2">
    <source>
        <dbReference type="EMBL" id="CAL1576383.1"/>
    </source>
</evidence>
<dbReference type="EMBL" id="OZ035834">
    <property type="protein sequence ID" value="CAL1576383.1"/>
    <property type="molecule type" value="Genomic_DNA"/>
</dbReference>
<dbReference type="AlphaFoldDB" id="A0AAV2JJN5"/>
<organism evidence="2 3">
    <name type="scientific">Knipowitschia caucasica</name>
    <name type="common">Caucasian dwarf goby</name>
    <name type="synonym">Pomatoschistus caucasicus</name>
    <dbReference type="NCBI Taxonomy" id="637954"/>
    <lineage>
        <taxon>Eukaryota</taxon>
        <taxon>Metazoa</taxon>
        <taxon>Chordata</taxon>
        <taxon>Craniata</taxon>
        <taxon>Vertebrata</taxon>
        <taxon>Euteleostomi</taxon>
        <taxon>Actinopterygii</taxon>
        <taxon>Neopterygii</taxon>
        <taxon>Teleostei</taxon>
        <taxon>Neoteleostei</taxon>
        <taxon>Acanthomorphata</taxon>
        <taxon>Gobiaria</taxon>
        <taxon>Gobiiformes</taxon>
        <taxon>Gobioidei</taxon>
        <taxon>Gobiidae</taxon>
        <taxon>Gobiinae</taxon>
        <taxon>Knipowitschia</taxon>
    </lineage>
</organism>
<feature type="compositionally biased region" description="Gly residues" evidence="1">
    <location>
        <begin position="1"/>
        <end position="17"/>
    </location>
</feature>
<dbReference type="Proteomes" id="UP001497482">
    <property type="component" value="Chromosome 12"/>
</dbReference>
<reference evidence="2 3" key="1">
    <citation type="submission" date="2024-04" db="EMBL/GenBank/DDBJ databases">
        <authorList>
            <person name="Waldvogel A.-M."/>
            <person name="Schoenle A."/>
        </authorList>
    </citation>
    <scope>NUCLEOTIDE SEQUENCE [LARGE SCALE GENOMIC DNA]</scope>
</reference>
<sequence length="79" mass="8062">MPLGPGAGWGRAGGRAGGCARTEAGSAVRVSPGWSHNGGLSQKALTLCFNMVEASAGLYEGTHAPCRRGGPHCSRRELL</sequence>
<gene>
    <name evidence="2" type="ORF">KC01_LOCUS7818</name>
</gene>